<name>B4D200_9BACT</name>
<dbReference type="Gene3D" id="3.40.1390.10">
    <property type="entry name" value="MurE/MurF, N-terminal domain"/>
    <property type="match status" value="1"/>
</dbReference>
<dbReference type="GO" id="GO:0008766">
    <property type="term" value="F:UDP-N-acetylmuramoylalanyl-D-glutamyl-2,6-diaminopimelate-D-alanyl-D-alanine ligase activity"/>
    <property type="evidence" value="ECO:0007669"/>
    <property type="project" value="RHEA"/>
</dbReference>
<keyword evidence="7 10" id="KW-0573">Peptidoglycan synthesis</keyword>
<dbReference type="SUPFAM" id="SSF53244">
    <property type="entry name" value="MurD-like peptide ligases, peptide-binding domain"/>
    <property type="match status" value="1"/>
</dbReference>
<dbReference type="InterPro" id="IPR035911">
    <property type="entry name" value="MurE/MurF_N"/>
</dbReference>
<evidence type="ECO:0000256" key="10">
    <source>
        <dbReference type="HAMAP-Rule" id="MF_02019"/>
    </source>
</evidence>
<keyword evidence="3 10" id="KW-0132">Cell division</keyword>
<dbReference type="eggNOG" id="COG0770">
    <property type="taxonomic scope" value="Bacteria"/>
</dbReference>
<keyword evidence="6 10" id="KW-0133">Cell shape</keyword>
<dbReference type="InterPro" id="IPR036565">
    <property type="entry name" value="Mur-like_cat_sf"/>
</dbReference>
<dbReference type="UniPathway" id="UPA00219"/>
<keyword evidence="5 10" id="KW-0067">ATP-binding</keyword>
<dbReference type="GO" id="GO:0051301">
    <property type="term" value="P:cell division"/>
    <property type="evidence" value="ECO:0007669"/>
    <property type="project" value="UniProtKB-KW"/>
</dbReference>
<keyword evidence="8 10" id="KW-0131">Cell cycle</keyword>
<dbReference type="Pfam" id="PF02875">
    <property type="entry name" value="Mur_ligase_C"/>
    <property type="match status" value="1"/>
</dbReference>
<sequence>MDATTFEKIAQWSAGRLAAGDPQGTVTSVCTDSRSLKAGDLFVALRGDKFDGHTFIAEASKRGAAGAIVEEFPAELPPGFGVILVKNTLEALQRLGAEYRRSLDIQVIGLTGSNGKTSTKDLTASVLGENFQVTKTDGNLNNHIGLPLTLLRARGSDQIGVFEMGMNHAGEIAPLAAMAAPEVGIITNIGMAHIEFLGSREAIAQEKGMLAEALPPSGTLILSAEDEFSPAIAARTKADVVLAGINKGEVFASDLRPSASGTKFTINAEGRTAAAELSVPGEHMVRNAMLAVAAGRAFGLSLEECAAGLSKLRLTKGRLEQKMIRGIQVIDDTYNANPDSVAAALRTLASMPAVGRRIAVLGRMGELGVEAERGHRLVGEVAAQTHVDSVIGVGEEAQWITEAAWRGGVEKVVRVESTEEATKVLRDLAKAGDLVLIKGSRSARMERIVEGLLAQ</sequence>
<evidence type="ECO:0000313" key="15">
    <source>
        <dbReference type="EMBL" id="EDY19762.1"/>
    </source>
</evidence>
<evidence type="ECO:0000259" key="14">
    <source>
        <dbReference type="Pfam" id="PF08245"/>
    </source>
</evidence>
<dbReference type="FunCoup" id="B4D200">
    <property type="interactions" value="415"/>
</dbReference>
<dbReference type="EC" id="6.3.2.10" evidence="10 11"/>
<keyword evidence="4 10" id="KW-0547">Nucleotide-binding</keyword>
<gene>
    <name evidence="10" type="primary">murF</name>
    <name evidence="15" type="ORF">CfE428DRAFT_2938</name>
</gene>
<dbReference type="PANTHER" id="PTHR43024">
    <property type="entry name" value="UDP-N-ACETYLMURAMOYL-TRIPEPTIDE--D-ALANYL-D-ALANINE LIGASE"/>
    <property type="match status" value="1"/>
</dbReference>
<comment type="pathway">
    <text evidence="10 11">Cell wall biogenesis; peptidoglycan biosynthesis.</text>
</comment>
<dbReference type="Proteomes" id="UP000005824">
    <property type="component" value="Unassembled WGS sequence"/>
</dbReference>
<dbReference type="InterPro" id="IPR000713">
    <property type="entry name" value="Mur_ligase_N"/>
</dbReference>
<evidence type="ECO:0000256" key="4">
    <source>
        <dbReference type="ARBA" id="ARBA00022741"/>
    </source>
</evidence>
<dbReference type="GO" id="GO:0071555">
    <property type="term" value="P:cell wall organization"/>
    <property type="evidence" value="ECO:0007669"/>
    <property type="project" value="UniProtKB-KW"/>
</dbReference>
<dbReference type="InterPro" id="IPR051046">
    <property type="entry name" value="MurCDEF_CellWall_CoF430Synth"/>
</dbReference>
<evidence type="ECO:0000256" key="3">
    <source>
        <dbReference type="ARBA" id="ARBA00022618"/>
    </source>
</evidence>
<proteinExistence type="inferred from homology"/>
<dbReference type="Pfam" id="PF08245">
    <property type="entry name" value="Mur_ligase_M"/>
    <property type="match status" value="1"/>
</dbReference>
<evidence type="ECO:0000256" key="11">
    <source>
        <dbReference type="RuleBase" id="RU004136"/>
    </source>
</evidence>
<dbReference type="PANTHER" id="PTHR43024:SF1">
    <property type="entry name" value="UDP-N-ACETYLMURAMOYL-TRIPEPTIDE--D-ALANYL-D-ALANINE LIGASE"/>
    <property type="match status" value="1"/>
</dbReference>
<dbReference type="InterPro" id="IPR004101">
    <property type="entry name" value="Mur_ligase_C"/>
</dbReference>
<dbReference type="RefSeq" id="WP_006980263.1">
    <property type="nucleotide sequence ID" value="NZ_ABVL01000007.1"/>
</dbReference>
<dbReference type="STRING" id="497964.CfE428DRAFT_2938"/>
<dbReference type="Gene3D" id="3.90.190.20">
    <property type="entry name" value="Mur ligase, C-terminal domain"/>
    <property type="match status" value="1"/>
</dbReference>
<organism evidence="15 16">
    <name type="scientific">Chthoniobacter flavus Ellin428</name>
    <dbReference type="NCBI Taxonomy" id="497964"/>
    <lineage>
        <taxon>Bacteria</taxon>
        <taxon>Pseudomonadati</taxon>
        <taxon>Verrucomicrobiota</taxon>
        <taxon>Spartobacteria</taxon>
        <taxon>Chthoniobacterales</taxon>
        <taxon>Chthoniobacteraceae</taxon>
        <taxon>Chthoniobacter</taxon>
    </lineage>
</organism>
<dbReference type="InterPro" id="IPR013221">
    <property type="entry name" value="Mur_ligase_cen"/>
</dbReference>
<dbReference type="InterPro" id="IPR036615">
    <property type="entry name" value="Mur_ligase_C_dom_sf"/>
</dbReference>
<keyword evidence="16" id="KW-1185">Reference proteome</keyword>
<dbReference type="GO" id="GO:0005524">
    <property type="term" value="F:ATP binding"/>
    <property type="evidence" value="ECO:0007669"/>
    <property type="project" value="UniProtKB-UniRule"/>
</dbReference>
<evidence type="ECO:0000256" key="1">
    <source>
        <dbReference type="ARBA" id="ARBA00022490"/>
    </source>
</evidence>
<evidence type="ECO:0000256" key="2">
    <source>
        <dbReference type="ARBA" id="ARBA00022598"/>
    </source>
</evidence>
<reference evidence="15 16" key="1">
    <citation type="journal article" date="2011" name="J. Bacteriol.">
        <title>Genome sequence of Chthoniobacter flavus Ellin428, an aerobic heterotrophic soil bacterium.</title>
        <authorList>
            <person name="Kant R."/>
            <person name="van Passel M.W."/>
            <person name="Palva A."/>
            <person name="Lucas S."/>
            <person name="Lapidus A."/>
            <person name="Glavina Del Rio T."/>
            <person name="Dalin E."/>
            <person name="Tice H."/>
            <person name="Bruce D."/>
            <person name="Goodwin L."/>
            <person name="Pitluck S."/>
            <person name="Larimer F.W."/>
            <person name="Land M.L."/>
            <person name="Hauser L."/>
            <person name="Sangwan P."/>
            <person name="de Vos W.M."/>
            <person name="Janssen P.H."/>
            <person name="Smidt H."/>
        </authorList>
    </citation>
    <scope>NUCLEOTIDE SEQUENCE [LARGE SCALE GENOMIC DNA]</scope>
    <source>
        <strain evidence="15 16">Ellin428</strain>
    </source>
</reference>
<accession>B4D200</accession>
<evidence type="ECO:0000256" key="9">
    <source>
        <dbReference type="ARBA" id="ARBA00023316"/>
    </source>
</evidence>
<dbReference type="AlphaFoldDB" id="B4D200"/>
<dbReference type="Gene3D" id="3.40.1190.10">
    <property type="entry name" value="Mur-like, catalytic domain"/>
    <property type="match status" value="1"/>
</dbReference>
<dbReference type="SUPFAM" id="SSF53623">
    <property type="entry name" value="MurD-like peptide ligases, catalytic domain"/>
    <property type="match status" value="1"/>
</dbReference>
<dbReference type="EMBL" id="ABVL01000007">
    <property type="protein sequence ID" value="EDY19762.1"/>
    <property type="molecule type" value="Genomic_DNA"/>
</dbReference>
<dbReference type="HAMAP" id="MF_02019">
    <property type="entry name" value="MurF"/>
    <property type="match status" value="1"/>
</dbReference>
<keyword evidence="9 10" id="KW-0961">Cell wall biogenesis/degradation</keyword>
<comment type="subcellular location">
    <subcellularLocation>
        <location evidence="10 11">Cytoplasm</location>
    </subcellularLocation>
</comment>
<dbReference type="InParanoid" id="B4D200"/>
<feature type="domain" description="Mur ligase C-terminal" evidence="13">
    <location>
        <begin position="317"/>
        <end position="441"/>
    </location>
</feature>
<dbReference type="NCBIfam" id="TIGR01143">
    <property type="entry name" value="murF"/>
    <property type="match status" value="1"/>
</dbReference>
<comment type="catalytic activity">
    <reaction evidence="10 11">
        <text>D-alanyl-D-alanine + UDP-N-acetyl-alpha-D-muramoyl-L-alanyl-gamma-D-glutamyl-meso-2,6-diaminopimelate + ATP = UDP-N-acetyl-alpha-D-muramoyl-L-alanyl-gamma-D-glutamyl-meso-2,6-diaminopimeloyl-D-alanyl-D-alanine + ADP + phosphate + H(+)</text>
        <dbReference type="Rhea" id="RHEA:28374"/>
        <dbReference type="ChEBI" id="CHEBI:15378"/>
        <dbReference type="ChEBI" id="CHEBI:30616"/>
        <dbReference type="ChEBI" id="CHEBI:43474"/>
        <dbReference type="ChEBI" id="CHEBI:57822"/>
        <dbReference type="ChEBI" id="CHEBI:61386"/>
        <dbReference type="ChEBI" id="CHEBI:83905"/>
        <dbReference type="ChEBI" id="CHEBI:456216"/>
        <dbReference type="EC" id="6.3.2.10"/>
    </reaction>
</comment>
<evidence type="ECO:0000259" key="13">
    <source>
        <dbReference type="Pfam" id="PF02875"/>
    </source>
</evidence>
<dbReference type="SUPFAM" id="SSF63418">
    <property type="entry name" value="MurE/MurF N-terminal domain"/>
    <property type="match status" value="1"/>
</dbReference>
<comment type="function">
    <text evidence="10 11">Involved in cell wall formation. Catalyzes the final step in the synthesis of UDP-N-acetylmuramoyl-pentapeptide, the precursor of murein.</text>
</comment>
<comment type="caution">
    <text evidence="15">The sequence shown here is derived from an EMBL/GenBank/DDBJ whole genome shotgun (WGS) entry which is preliminary data.</text>
</comment>
<dbReference type="Pfam" id="PF01225">
    <property type="entry name" value="Mur_ligase"/>
    <property type="match status" value="1"/>
</dbReference>
<protein>
    <recommendedName>
        <fullName evidence="10 11">UDP-N-acetylmuramoyl-tripeptide--D-alanyl-D-alanine ligase</fullName>
        <ecNumber evidence="10 11">6.3.2.10</ecNumber>
    </recommendedName>
    <alternativeName>
        <fullName evidence="10">D-alanyl-D-alanine-adding enzyme</fullName>
    </alternativeName>
</protein>
<keyword evidence="2 10" id="KW-0436">Ligase</keyword>
<dbReference type="GO" id="GO:0047480">
    <property type="term" value="F:UDP-N-acetylmuramoyl-tripeptide-D-alanyl-D-alanine ligase activity"/>
    <property type="evidence" value="ECO:0007669"/>
    <property type="project" value="UniProtKB-UniRule"/>
</dbReference>
<evidence type="ECO:0000313" key="16">
    <source>
        <dbReference type="Proteomes" id="UP000005824"/>
    </source>
</evidence>
<comment type="similarity">
    <text evidence="10">Belongs to the MurCDEF family. MurF subfamily.</text>
</comment>
<evidence type="ECO:0000256" key="8">
    <source>
        <dbReference type="ARBA" id="ARBA00023306"/>
    </source>
</evidence>
<evidence type="ECO:0000259" key="12">
    <source>
        <dbReference type="Pfam" id="PF01225"/>
    </source>
</evidence>
<dbReference type="GO" id="GO:0009252">
    <property type="term" value="P:peptidoglycan biosynthetic process"/>
    <property type="evidence" value="ECO:0007669"/>
    <property type="project" value="UniProtKB-UniRule"/>
</dbReference>
<feature type="binding site" evidence="10">
    <location>
        <begin position="112"/>
        <end position="118"/>
    </location>
    <ligand>
        <name>ATP</name>
        <dbReference type="ChEBI" id="CHEBI:30616"/>
    </ligand>
</feature>
<feature type="domain" description="Mur ligase N-terminal catalytic" evidence="12">
    <location>
        <begin position="26"/>
        <end position="95"/>
    </location>
</feature>
<keyword evidence="1 10" id="KW-0963">Cytoplasm</keyword>
<dbReference type="GO" id="GO:0005737">
    <property type="term" value="C:cytoplasm"/>
    <property type="evidence" value="ECO:0007669"/>
    <property type="project" value="UniProtKB-SubCell"/>
</dbReference>
<evidence type="ECO:0000256" key="5">
    <source>
        <dbReference type="ARBA" id="ARBA00022840"/>
    </source>
</evidence>
<dbReference type="InterPro" id="IPR005863">
    <property type="entry name" value="UDP-N-AcMur_synth"/>
</dbReference>
<feature type="domain" description="Mur ligase central" evidence="14">
    <location>
        <begin position="111"/>
        <end position="294"/>
    </location>
</feature>
<dbReference type="GO" id="GO:0008360">
    <property type="term" value="P:regulation of cell shape"/>
    <property type="evidence" value="ECO:0007669"/>
    <property type="project" value="UniProtKB-KW"/>
</dbReference>
<evidence type="ECO:0000256" key="7">
    <source>
        <dbReference type="ARBA" id="ARBA00022984"/>
    </source>
</evidence>
<evidence type="ECO:0000256" key="6">
    <source>
        <dbReference type="ARBA" id="ARBA00022960"/>
    </source>
</evidence>